<keyword evidence="9" id="KW-1185">Reference proteome</keyword>
<keyword evidence="4" id="KW-0804">Transcription</keyword>
<gene>
    <name evidence="8" type="ORF">CARUB_v10009727mg</name>
</gene>
<accession>R0I7D2</accession>
<proteinExistence type="predicted"/>
<sequence length="326" mass="37008">MSLSKLVYPTGVRFCPTEEEIFYYLRIKNLESNTSHVDQVISTVNISSSDPWHLPPKATIIVETTDLVWYFFGLIETKYNKGVRQSRQTQSGFWKKTGETMDIKPKSGDGEKIGEKRVLMFYLKSGLKSKWTMHEYHATIPDQVMTNTLCKVEFKGEKREIEESRSLYPAPMNNTIIGGLIKNPSKITGSPLDMDALDQVMDNLLNTDFKGLADNDDDQQSKDVYMEEYNRYEPKKPLTGFIDDSSDSDSTSPTTSSIQTWSTCDSSNQIPTDLQESPTSTIKETPEKKKKTCGDDTLVMNKNKRAGFFGRMIQKFAKKIQLCSSV</sequence>
<evidence type="ECO:0000313" key="9">
    <source>
        <dbReference type="Proteomes" id="UP000029121"/>
    </source>
</evidence>
<feature type="compositionally biased region" description="Polar residues" evidence="6">
    <location>
        <begin position="264"/>
        <end position="277"/>
    </location>
</feature>
<evidence type="ECO:0000256" key="5">
    <source>
        <dbReference type="ARBA" id="ARBA00023242"/>
    </source>
</evidence>
<dbReference type="OrthoDB" id="737278at2759"/>
<evidence type="ECO:0000256" key="6">
    <source>
        <dbReference type="SAM" id="MobiDB-lite"/>
    </source>
</evidence>
<evidence type="ECO:0000259" key="7">
    <source>
        <dbReference type="PROSITE" id="PS51005"/>
    </source>
</evidence>
<evidence type="ECO:0000256" key="1">
    <source>
        <dbReference type="ARBA" id="ARBA00004123"/>
    </source>
</evidence>
<dbReference type="KEGG" id="crb:17900436"/>
<organism evidence="8 9">
    <name type="scientific">Capsella rubella</name>
    <dbReference type="NCBI Taxonomy" id="81985"/>
    <lineage>
        <taxon>Eukaryota</taxon>
        <taxon>Viridiplantae</taxon>
        <taxon>Streptophyta</taxon>
        <taxon>Embryophyta</taxon>
        <taxon>Tracheophyta</taxon>
        <taxon>Spermatophyta</taxon>
        <taxon>Magnoliopsida</taxon>
        <taxon>eudicotyledons</taxon>
        <taxon>Gunneridae</taxon>
        <taxon>Pentapetalae</taxon>
        <taxon>rosids</taxon>
        <taxon>malvids</taxon>
        <taxon>Brassicales</taxon>
        <taxon>Brassicaceae</taxon>
        <taxon>Camelineae</taxon>
        <taxon>Capsella</taxon>
    </lineage>
</organism>
<dbReference type="PROSITE" id="PS51005">
    <property type="entry name" value="NAC"/>
    <property type="match status" value="1"/>
</dbReference>
<feature type="compositionally biased region" description="Low complexity" evidence="6">
    <location>
        <begin position="248"/>
        <end position="263"/>
    </location>
</feature>
<dbReference type="InterPro" id="IPR003441">
    <property type="entry name" value="NAC-dom"/>
</dbReference>
<keyword evidence="5" id="KW-0539">Nucleus</keyword>
<protein>
    <recommendedName>
        <fullName evidence="7">NAC domain-containing protein</fullName>
    </recommendedName>
</protein>
<dbReference type="Proteomes" id="UP000029121">
    <property type="component" value="Unassembled WGS sequence"/>
</dbReference>
<evidence type="ECO:0000256" key="4">
    <source>
        <dbReference type="ARBA" id="ARBA00023163"/>
    </source>
</evidence>
<dbReference type="GO" id="GO:0006355">
    <property type="term" value="P:regulation of DNA-templated transcription"/>
    <property type="evidence" value="ECO:0007669"/>
    <property type="project" value="InterPro"/>
</dbReference>
<evidence type="ECO:0000256" key="2">
    <source>
        <dbReference type="ARBA" id="ARBA00023015"/>
    </source>
</evidence>
<evidence type="ECO:0000256" key="3">
    <source>
        <dbReference type="ARBA" id="ARBA00023125"/>
    </source>
</evidence>
<dbReference type="GO" id="GO:0003677">
    <property type="term" value="F:DNA binding"/>
    <property type="evidence" value="ECO:0007669"/>
    <property type="project" value="UniProtKB-KW"/>
</dbReference>
<dbReference type="Gene3D" id="2.170.150.80">
    <property type="entry name" value="NAC domain"/>
    <property type="match status" value="1"/>
</dbReference>
<dbReference type="SUPFAM" id="SSF101941">
    <property type="entry name" value="NAC domain"/>
    <property type="match status" value="1"/>
</dbReference>
<reference evidence="9" key="1">
    <citation type="journal article" date="2013" name="Nat. Genet.">
        <title>The Capsella rubella genome and the genomic consequences of rapid mating system evolution.</title>
        <authorList>
            <person name="Slotte T."/>
            <person name="Hazzouri K.M."/>
            <person name="Agren J.A."/>
            <person name="Koenig D."/>
            <person name="Maumus F."/>
            <person name="Guo Y.L."/>
            <person name="Steige K."/>
            <person name="Platts A.E."/>
            <person name="Escobar J.S."/>
            <person name="Newman L.K."/>
            <person name="Wang W."/>
            <person name="Mandakova T."/>
            <person name="Vello E."/>
            <person name="Smith L.M."/>
            <person name="Henz S.R."/>
            <person name="Steffen J."/>
            <person name="Takuno S."/>
            <person name="Brandvain Y."/>
            <person name="Coop G."/>
            <person name="Andolfatto P."/>
            <person name="Hu T.T."/>
            <person name="Blanchette M."/>
            <person name="Clark R.M."/>
            <person name="Quesneville H."/>
            <person name="Nordborg M."/>
            <person name="Gaut B.S."/>
            <person name="Lysak M.A."/>
            <person name="Jenkins J."/>
            <person name="Grimwood J."/>
            <person name="Chapman J."/>
            <person name="Prochnik S."/>
            <person name="Shu S."/>
            <person name="Rokhsar D."/>
            <person name="Schmutz J."/>
            <person name="Weigel D."/>
            <person name="Wright S.I."/>
        </authorList>
    </citation>
    <scope>NUCLEOTIDE SEQUENCE [LARGE SCALE GENOMIC DNA]</scope>
    <source>
        <strain evidence="9">cv. Monte Gargano</strain>
    </source>
</reference>
<dbReference type="GO" id="GO:0005634">
    <property type="term" value="C:nucleus"/>
    <property type="evidence" value="ECO:0007669"/>
    <property type="project" value="UniProtKB-SubCell"/>
</dbReference>
<evidence type="ECO:0000313" key="8">
    <source>
        <dbReference type="EMBL" id="EOA38239.1"/>
    </source>
</evidence>
<keyword evidence="3" id="KW-0238">DNA-binding</keyword>
<dbReference type="STRING" id="81985.R0I7D2"/>
<keyword evidence="2" id="KW-0805">Transcription regulation</keyword>
<dbReference type="PANTHER" id="PTHR31989">
    <property type="entry name" value="NAC DOMAIN-CONTAINING PROTEIN 82-RELATED"/>
    <property type="match status" value="1"/>
</dbReference>
<dbReference type="AlphaFoldDB" id="R0I7D2"/>
<feature type="domain" description="NAC" evidence="7">
    <location>
        <begin position="8"/>
        <end position="155"/>
    </location>
</feature>
<dbReference type="InterPro" id="IPR036093">
    <property type="entry name" value="NAC_dom_sf"/>
</dbReference>
<dbReference type="EMBL" id="KB870805">
    <property type="protein sequence ID" value="EOA38239.1"/>
    <property type="molecule type" value="Genomic_DNA"/>
</dbReference>
<name>R0I7D2_9BRAS</name>
<comment type="subcellular location">
    <subcellularLocation>
        <location evidence="1">Nucleus</location>
    </subcellularLocation>
</comment>
<feature type="region of interest" description="Disordered" evidence="6">
    <location>
        <begin position="235"/>
        <end position="294"/>
    </location>
</feature>
<dbReference type="Pfam" id="PF02365">
    <property type="entry name" value="NAM"/>
    <property type="match status" value="1"/>
</dbReference>